<dbReference type="EMBL" id="CP016303">
    <property type="protein sequence ID" value="ASX26310.1"/>
    <property type="molecule type" value="Genomic_DNA"/>
</dbReference>
<name>A0A249DYY6_9ENTR</name>
<dbReference type="AlphaFoldDB" id="A0A249DYY6"/>
<evidence type="ECO:0000313" key="3">
    <source>
        <dbReference type="Proteomes" id="UP000216438"/>
    </source>
</evidence>
<proteinExistence type="predicted"/>
<keyword evidence="1" id="KW-0472">Membrane</keyword>
<reference evidence="2 3" key="2">
    <citation type="submission" date="2017-09" db="EMBL/GenBank/DDBJ databases">
        <title>The genome of whitefly Bemisia tabaci, a global crop pest, provides novel insights into virus transmission, host adaptation and insecticide resistance.</title>
        <authorList>
            <person name="Kaur N."/>
            <person name="Kliot A."/>
            <person name="Pinheiro P.V."/>
            <person name="Luan J."/>
            <person name="Zheng Y."/>
            <person name="Liu W."/>
            <person name="Sun H."/>
            <person name="Yang X."/>
            <person name="Xu Y."/>
            <person name="Luo Y."/>
            <person name="Kruse A."/>
            <person name="Fisher T.W."/>
            <person name="Nelson D.R."/>
            <person name="Elimelech M."/>
            <person name="MacCoss M."/>
            <person name="Johnson R."/>
            <person name="Cohen E."/>
            <person name="Hunter W.B."/>
            <person name="Brown J.K."/>
            <person name="Jander G."/>
            <person name="Cilia M."/>
            <person name="Douglas A.E."/>
            <person name="Ghanim M."/>
            <person name="Simmons A.M."/>
            <person name="Wintermantel W.M."/>
            <person name="Ling K.-S."/>
            <person name="Fei Z."/>
        </authorList>
    </citation>
    <scope>NUCLEOTIDE SEQUENCE [LARGE SCALE GENOMIC DNA]</scope>
    <source>
        <strain evidence="2 3">MEAM1</strain>
    </source>
</reference>
<dbReference type="Proteomes" id="UP000216438">
    <property type="component" value="Chromosome"/>
</dbReference>
<evidence type="ECO:0000313" key="2">
    <source>
        <dbReference type="EMBL" id="ASX26310.1"/>
    </source>
</evidence>
<gene>
    <name evidence="2" type="ORF">BA171_04300</name>
</gene>
<protein>
    <submittedName>
        <fullName evidence="2">Uncharacterized protein</fullName>
    </submittedName>
</protein>
<keyword evidence="1" id="KW-1133">Transmembrane helix</keyword>
<organism evidence="2 3">
    <name type="scientific">Candidatus Hamiltonella defensa</name>
    <name type="common">Bemisia tabaci</name>
    <dbReference type="NCBI Taxonomy" id="672795"/>
    <lineage>
        <taxon>Bacteria</taxon>
        <taxon>Pseudomonadati</taxon>
        <taxon>Pseudomonadota</taxon>
        <taxon>Gammaproteobacteria</taxon>
        <taxon>Enterobacterales</taxon>
        <taxon>Enterobacteriaceae</taxon>
        <taxon>aphid secondary symbionts</taxon>
        <taxon>Candidatus Williamhamiltonella</taxon>
    </lineage>
</organism>
<evidence type="ECO:0000256" key="1">
    <source>
        <dbReference type="SAM" id="Phobius"/>
    </source>
</evidence>
<reference evidence="3" key="1">
    <citation type="submission" date="2016-06" db="EMBL/GenBank/DDBJ databases">
        <authorList>
            <person name="Chen W."/>
            <person name="Hasegawa D.K."/>
        </authorList>
    </citation>
    <scope>NUCLEOTIDE SEQUENCE [LARGE SCALE GENOMIC DNA]</scope>
    <source>
        <strain evidence="3">MEAM1</strain>
    </source>
</reference>
<accession>A0A249DYY6</accession>
<keyword evidence="1" id="KW-0812">Transmembrane</keyword>
<feature type="transmembrane region" description="Helical" evidence="1">
    <location>
        <begin position="68"/>
        <end position="90"/>
    </location>
</feature>
<sequence length="91" mass="10023">MVTEPKPDVQFIPLILSPEAEGRKAQIEPSDQVVDTPTFLLKKHSLSPPIPITQICACKKQLLHLLNLSLLLSVIVLVSVSVSVSIQFLMH</sequence>